<keyword evidence="1" id="KW-0472">Membrane</keyword>
<proteinExistence type="predicted"/>
<feature type="transmembrane region" description="Helical" evidence="1">
    <location>
        <begin position="12"/>
        <end position="29"/>
    </location>
</feature>
<dbReference type="AlphaFoldDB" id="A0A2S9QAY1"/>
<dbReference type="Proteomes" id="UP000237682">
    <property type="component" value="Unassembled WGS sequence"/>
</dbReference>
<evidence type="ECO:0000256" key="1">
    <source>
        <dbReference type="SAM" id="Phobius"/>
    </source>
</evidence>
<feature type="domain" description="DUF6867" evidence="2">
    <location>
        <begin position="9"/>
        <end position="112"/>
    </location>
</feature>
<comment type="caution">
    <text evidence="3">The sequence shown here is derived from an EMBL/GenBank/DDBJ whole genome shotgun (WGS) entry which is preliminary data.</text>
</comment>
<feature type="transmembrane region" description="Helical" evidence="1">
    <location>
        <begin position="41"/>
        <end position="57"/>
    </location>
</feature>
<sequence length="117" mass="13465">METYLYEDKLFVFVLVTLLMGGWAAWMTGKASASTWSRYPILFFYLVLLTMGVRFLHQAPFGGNMFSPYYFFVDLVIIQLIGLVSYRVRLAKQMVGKYGWMFQRSGALGWSARSSAE</sequence>
<feature type="transmembrane region" description="Helical" evidence="1">
    <location>
        <begin position="69"/>
        <end position="88"/>
    </location>
</feature>
<dbReference type="EMBL" id="PUEJ01000005">
    <property type="protein sequence ID" value="PRH86507.1"/>
    <property type="molecule type" value="Genomic_DNA"/>
</dbReference>
<dbReference type="OrthoDB" id="9806174at2"/>
<keyword evidence="1" id="KW-1133">Transmembrane helix</keyword>
<reference evidence="3 4" key="1">
    <citation type="submission" date="2018-02" db="EMBL/GenBank/DDBJ databases">
        <title>Whole genome sequencing of endophytic bacterium.</title>
        <authorList>
            <person name="Eedara R."/>
            <person name="Podile A.R."/>
        </authorList>
    </citation>
    <scope>NUCLEOTIDE SEQUENCE [LARGE SCALE GENOMIC DNA]</scope>
    <source>
        <strain evidence="3 4">RP1T</strain>
    </source>
</reference>
<dbReference type="InterPro" id="IPR049201">
    <property type="entry name" value="DUF6867"/>
</dbReference>
<keyword evidence="4" id="KW-1185">Reference proteome</keyword>
<dbReference type="RefSeq" id="WP_105862736.1">
    <property type="nucleotide sequence ID" value="NZ_PUEJ01000005.1"/>
</dbReference>
<name>A0A2S9QAY1_9HYPH</name>
<evidence type="ECO:0000313" key="4">
    <source>
        <dbReference type="Proteomes" id="UP000237682"/>
    </source>
</evidence>
<protein>
    <recommendedName>
        <fullName evidence="2">DUF6867 domain-containing protein</fullName>
    </recommendedName>
</protein>
<dbReference type="Pfam" id="PF21741">
    <property type="entry name" value="DUF6867"/>
    <property type="match status" value="1"/>
</dbReference>
<keyword evidence="1" id="KW-0812">Transmembrane</keyword>
<accession>A0A2S9QAY1</accession>
<evidence type="ECO:0000313" key="3">
    <source>
        <dbReference type="EMBL" id="PRH86507.1"/>
    </source>
</evidence>
<evidence type="ECO:0000259" key="2">
    <source>
        <dbReference type="Pfam" id="PF21741"/>
    </source>
</evidence>
<organism evidence="3 4">
    <name type="scientific">Labrys okinawensis</name>
    <dbReference type="NCBI Taxonomy" id="346911"/>
    <lineage>
        <taxon>Bacteria</taxon>
        <taxon>Pseudomonadati</taxon>
        <taxon>Pseudomonadota</taxon>
        <taxon>Alphaproteobacteria</taxon>
        <taxon>Hyphomicrobiales</taxon>
        <taxon>Xanthobacteraceae</taxon>
        <taxon>Labrys</taxon>
    </lineage>
</organism>
<gene>
    <name evidence="3" type="ORF">C5L14_14295</name>
</gene>